<evidence type="ECO:0000313" key="2">
    <source>
        <dbReference type="EMBL" id="BAS90748.1"/>
    </source>
</evidence>
<dbReference type="EMBL" id="AP014960">
    <property type="protein sequence ID" value="BAS90748.1"/>
    <property type="molecule type" value="Genomic_DNA"/>
</dbReference>
<feature type="compositionally biased region" description="Basic and acidic residues" evidence="1">
    <location>
        <begin position="7"/>
        <end position="17"/>
    </location>
</feature>
<dbReference type="AlphaFoldDB" id="A0A0P0WE97"/>
<gene>
    <name evidence="2" type="ordered locus">Os04g0590650</name>
    <name evidence="2" type="ORF">OSNPB_040590650</name>
</gene>
<feature type="non-terminal residue" evidence="2">
    <location>
        <position position="168"/>
    </location>
</feature>
<sequence length="168" mass="19386">YLDADGVEGKRAEGRDVEVEDGEPERLQAGDHLEQLPRPPRRHHPDAGVRLHKAHLDVRHSGAVLRRRAPAPAAVLRRVVAPHVLRVREEPRERRSISRRRRRRRRRSLLIGRARGVRGITLGLPLLLRWRRRLHQQRALLRLEGLQQLLELLHEINGAADNGRLVAL</sequence>
<keyword evidence="3" id="KW-1185">Reference proteome</keyword>
<protein>
    <submittedName>
        <fullName evidence="2">Os04g0590650 protein</fullName>
    </submittedName>
</protein>
<feature type="compositionally biased region" description="Basic and acidic residues" evidence="1">
    <location>
        <begin position="24"/>
        <end position="35"/>
    </location>
</feature>
<dbReference type="InParanoid" id="A0A0P0WE97"/>
<accession>A0A0P0WE97</accession>
<name>A0A0P0WE97_ORYSJ</name>
<dbReference type="Proteomes" id="UP000059680">
    <property type="component" value="Chromosome 4"/>
</dbReference>
<reference evidence="2 3" key="2">
    <citation type="journal article" date="2013" name="Plant Cell Physiol.">
        <title>Rice Annotation Project Database (RAP-DB): an integrative and interactive database for rice genomics.</title>
        <authorList>
            <person name="Sakai H."/>
            <person name="Lee S.S."/>
            <person name="Tanaka T."/>
            <person name="Numa H."/>
            <person name="Kim J."/>
            <person name="Kawahara Y."/>
            <person name="Wakimoto H."/>
            <person name="Yang C.C."/>
            <person name="Iwamoto M."/>
            <person name="Abe T."/>
            <person name="Yamada Y."/>
            <person name="Muto A."/>
            <person name="Inokuchi H."/>
            <person name="Ikemura T."/>
            <person name="Matsumoto T."/>
            <person name="Sasaki T."/>
            <person name="Itoh T."/>
        </authorList>
    </citation>
    <scope>NUCLEOTIDE SEQUENCE [LARGE SCALE GENOMIC DNA]</scope>
    <source>
        <strain evidence="3">cv. Nipponbare</strain>
    </source>
</reference>
<evidence type="ECO:0000256" key="1">
    <source>
        <dbReference type="SAM" id="MobiDB-lite"/>
    </source>
</evidence>
<evidence type="ECO:0000313" key="3">
    <source>
        <dbReference type="Proteomes" id="UP000059680"/>
    </source>
</evidence>
<dbReference type="PaxDb" id="39947-A0A0P0WE97"/>
<organism evidence="2 3">
    <name type="scientific">Oryza sativa subsp. japonica</name>
    <name type="common">Rice</name>
    <dbReference type="NCBI Taxonomy" id="39947"/>
    <lineage>
        <taxon>Eukaryota</taxon>
        <taxon>Viridiplantae</taxon>
        <taxon>Streptophyta</taxon>
        <taxon>Embryophyta</taxon>
        <taxon>Tracheophyta</taxon>
        <taxon>Spermatophyta</taxon>
        <taxon>Magnoliopsida</taxon>
        <taxon>Liliopsida</taxon>
        <taxon>Poales</taxon>
        <taxon>Poaceae</taxon>
        <taxon>BOP clade</taxon>
        <taxon>Oryzoideae</taxon>
        <taxon>Oryzeae</taxon>
        <taxon>Oryzinae</taxon>
        <taxon>Oryza</taxon>
        <taxon>Oryza sativa</taxon>
    </lineage>
</organism>
<reference evidence="3" key="1">
    <citation type="journal article" date="2005" name="Nature">
        <title>The map-based sequence of the rice genome.</title>
        <authorList>
            <consortium name="International rice genome sequencing project (IRGSP)"/>
            <person name="Matsumoto T."/>
            <person name="Wu J."/>
            <person name="Kanamori H."/>
            <person name="Katayose Y."/>
            <person name="Fujisawa M."/>
            <person name="Namiki N."/>
            <person name="Mizuno H."/>
            <person name="Yamamoto K."/>
            <person name="Antonio B.A."/>
            <person name="Baba T."/>
            <person name="Sakata K."/>
            <person name="Nagamura Y."/>
            <person name="Aoki H."/>
            <person name="Arikawa K."/>
            <person name="Arita K."/>
            <person name="Bito T."/>
            <person name="Chiden Y."/>
            <person name="Fujitsuka N."/>
            <person name="Fukunaka R."/>
            <person name="Hamada M."/>
            <person name="Harada C."/>
            <person name="Hayashi A."/>
            <person name="Hijishita S."/>
            <person name="Honda M."/>
            <person name="Hosokawa S."/>
            <person name="Ichikawa Y."/>
            <person name="Idonuma A."/>
            <person name="Iijima M."/>
            <person name="Ikeda M."/>
            <person name="Ikeno M."/>
            <person name="Ito K."/>
            <person name="Ito S."/>
            <person name="Ito T."/>
            <person name="Ito Y."/>
            <person name="Ito Y."/>
            <person name="Iwabuchi A."/>
            <person name="Kamiya K."/>
            <person name="Karasawa W."/>
            <person name="Kurita K."/>
            <person name="Katagiri S."/>
            <person name="Kikuta A."/>
            <person name="Kobayashi H."/>
            <person name="Kobayashi N."/>
            <person name="Machita K."/>
            <person name="Maehara T."/>
            <person name="Masukawa M."/>
            <person name="Mizubayashi T."/>
            <person name="Mukai Y."/>
            <person name="Nagasaki H."/>
            <person name="Nagata Y."/>
            <person name="Naito S."/>
            <person name="Nakashima M."/>
            <person name="Nakama Y."/>
            <person name="Nakamichi Y."/>
            <person name="Nakamura M."/>
            <person name="Meguro A."/>
            <person name="Negishi M."/>
            <person name="Ohta I."/>
            <person name="Ohta T."/>
            <person name="Okamoto M."/>
            <person name="Ono N."/>
            <person name="Saji S."/>
            <person name="Sakaguchi M."/>
            <person name="Sakai K."/>
            <person name="Shibata M."/>
            <person name="Shimokawa T."/>
            <person name="Song J."/>
            <person name="Takazaki Y."/>
            <person name="Terasawa K."/>
            <person name="Tsugane M."/>
            <person name="Tsuji K."/>
            <person name="Ueda S."/>
            <person name="Waki K."/>
            <person name="Yamagata H."/>
            <person name="Yamamoto M."/>
            <person name="Yamamoto S."/>
            <person name="Yamane H."/>
            <person name="Yoshiki S."/>
            <person name="Yoshihara R."/>
            <person name="Yukawa K."/>
            <person name="Zhong H."/>
            <person name="Yano M."/>
            <person name="Yuan Q."/>
            <person name="Ouyang S."/>
            <person name="Liu J."/>
            <person name="Jones K.M."/>
            <person name="Gansberger K."/>
            <person name="Moffat K."/>
            <person name="Hill J."/>
            <person name="Bera J."/>
            <person name="Fadrosh D."/>
            <person name="Jin S."/>
            <person name="Johri S."/>
            <person name="Kim M."/>
            <person name="Overton L."/>
            <person name="Reardon M."/>
            <person name="Tsitrin T."/>
            <person name="Vuong H."/>
            <person name="Weaver B."/>
            <person name="Ciecko A."/>
            <person name="Tallon L."/>
            <person name="Jackson J."/>
            <person name="Pai G."/>
            <person name="Aken S.V."/>
            <person name="Utterback T."/>
            <person name="Reidmuller S."/>
            <person name="Feldblyum T."/>
            <person name="Hsiao J."/>
            <person name="Zismann V."/>
            <person name="Iobst S."/>
            <person name="de Vazeille A.R."/>
            <person name="Buell C.R."/>
            <person name="Ying K."/>
            <person name="Li Y."/>
            <person name="Lu T."/>
            <person name="Huang Y."/>
            <person name="Zhao Q."/>
            <person name="Feng Q."/>
            <person name="Zhang L."/>
            <person name="Zhu J."/>
            <person name="Weng Q."/>
            <person name="Mu J."/>
            <person name="Lu Y."/>
            <person name="Fan D."/>
            <person name="Liu Y."/>
            <person name="Guan J."/>
            <person name="Zhang Y."/>
            <person name="Yu S."/>
            <person name="Liu X."/>
            <person name="Zhang Y."/>
            <person name="Hong G."/>
            <person name="Han B."/>
            <person name="Choisne N."/>
            <person name="Demange N."/>
            <person name="Orjeda G."/>
            <person name="Samain S."/>
            <person name="Cattolico L."/>
            <person name="Pelletier E."/>
            <person name="Couloux A."/>
            <person name="Segurens B."/>
            <person name="Wincker P."/>
            <person name="D'Hont A."/>
            <person name="Scarpelli C."/>
            <person name="Weissenbach J."/>
            <person name="Salanoubat M."/>
            <person name="Quetier F."/>
            <person name="Yu Y."/>
            <person name="Kim H.R."/>
            <person name="Rambo T."/>
            <person name="Currie J."/>
            <person name="Collura K."/>
            <person name="Luo M."/>
            <person name="Yang T."/>
            <person name="Ammiraju J.S.S."/>
            <person name="Engler F."/>
            <person name="Soderlund C."/>
            <person name="Wing R.A."/>
            <person name="Palmer L.E."/>
            <person name="de la Bastide M."/>
            <person name="Spiegel L."/>
            <person name="Nascimento L."/>
            <person name="Zutavern T."/>
            <person name="O'Shaughnessy A."/>
            <person name="Dike S."/>
            <person name="Dedhia N."/>
            <person name="Preston R."/>
            <person name="Balija V."/>
            <person name="McCombie W.R."/>
            <person name="Chow T."/>
            <person name="Chen H."/>
            <person name="Chung M."/>
            <person name="Chen C."/>
            <person name="Shaw J."/>
            <person name="Wu H."/>
            <person name="Hsiao K."/>
            <person name="Chao Y."/>
            <person name="Chu M."/>
            <person name="Cheng C."/>
            <person name="Hour A."/>
            <person name="Lee P."/>
            <person name="Lin S."/>
            <person name="Lin Y."/>
            <person name="Liou J."/>
            <person name="Liu S."/>
            <person name="Hsing Y."/>
            <person name="Raghuvanshi S."/>
            <person name="Mohanty A."/>
            <person name="Bharti A.K."/>
            <person name="Gaur A."/>
            <person name="Gupta V."/>
            <person name="Kumar D."/>
            <person name="Ravi V."/>
            <person name="Vij S."/>
            <person name="Kapur A."/>
            <person name="Khurana P."/>
            <person name="Khurana P."/>
            <person name="Khurana J.P."/>
            <person name="Tyagi A.K."/>
            <person name="Gaikwad K."/>
            <person name="Singh A."/>
            <person name="Dalal V."/>
            <person name="Srivastava S."/>
            <person name="Dixit A."/>
            <person name="Pal A.K."/>
            <person name="Ghazi I.A."/>
            <person name="Yadav M."/>
            <person name="Pandit A."/>
            <person name="Bhargava A."/>
            <person name="Sureshbabu K."/>
            <person name="Batra K."/>
            <person name="Sharma T.R."/>
            <person name="Mohapatra T."/>
            <person name="Singh N.K."/>
            <person name="Messing J."/>
            <person name="Nelson A.B."/>
            <person name="Fuks G."/>
            <person name="Kavchok S."/>
            <person name="Keizer G."/>
            <person name="Linton E."/>
            <person name="Llaca V."/>
            <person name="Song R."/>
            <person name="Tanyolac B."/>
            <person name="Young S."/>
            <person name="Ho-Il K."/>
            <person name="Hahn J.H."/>
            <person name="Sangsakoo G."/>
            <person name="Vanavichit A."/>
            <person name="de Mattos Luiz.A.T."/>
            <person name="Zimmer P.D."/>
            <person name="Malone G."/>
            <person name="Dellagostin O."/>
            <person name="de Oliveira A.C."/>
            <person name="Bevan M."/>
            <person name="Bancroft I."/>
            <person name="Minx P."/>
            <person name="Cordum H."/>
            <person name="Wilson R."/>
            <person name="Cheng Z."/>
            <person name="Jin W."/>
            <person name="Jiang J."/>
            <person name="Leong S.A."/>
            <person name="Iwama H."/>
            <person name="Gojobori T."/>
            <person name="Itoh T."/>
            <person name="Niimura Y."/>
            <person name="Fujii Y."/>
            <person name="Habara T."/>
            <person name="Sakai H."/>
            <person name="Sato Y."/>
            <person name="Wilson G."/>
            <person name="Kumar K."/>
            <person name="McCouch S."/>
            <person name="Juretic N."/>
            <person name="Hoen D."/>
            <person name="Wright S."/>
            <person name="Bruskiewich R."/>
            <person name="Bureau T."/>
            <person name="Miyao A."/>
            <person name="Hirochika H."/>
            <person name="Nishikawa T."/>
            <person name="Kadowaki K."/>
            <person name="Sugiura M."/>
            <person name="Burr B."/>
            <person name="Sasaki T."/>
        </authorList>
    </citation>
    <scope>NUCLEOTIDE SEQUENCE [LARGE SCALE GENOMIC DNA]</scope>
    <source>
        <strain evidence="3">cv. Nipponbare</strain>
    </source>
</reference>
<feature type="region of interest" description="Disordered" evidence="1">
    <location>
        <begin position="1"/>
        <end position="46"/>
    </location>
</feature>
<reference evidence="2 3" key="3">
    <citation type="journal article" date="2013" name="Rice">
        <title>Improvement of the Oryza sativa Nipponbare reference genome using next generation sequence and optical map data.</title>
        <authorList>
            <person name="Kawahara Y."/>
            <person name="de la Bastide M."/>
            <person name="Hamilton J.P."/>
            <person name="Kanamori H."/>
            <person name="McCombie W.R."/>
            <person name="Ouyang S."/>
            <person name="Schwartz D.C."/>
            <person name="Tanaka T."/>
            <person name="Wu J."/>
            <person name="Zhou S."/>
            <person name="Childs K.L."/>
            <person name="Davidson R.M."/>
            <person name="Lin H."/>
            <person name="Quesada-Ocampo L."/>
            <person name="Vaillancourt B."/>
            <person name="Sakai H."/>
            <person name="Lee S.S."/>
            <person name="Kim J."/>
            <person name="Numa H."/>
            <person name="Itoh T."/>
            <person name="Buell C.R."/>
            <person name="Matsumoto T."/>
        </authorList>
    </citation>
    <scope>NUCLEOTIDE SEQUENCE [LARGE SCALE GENOMIC DNA]</scope>
    <source>
        <strain evidence="3">cv. Nipponbare</strain>
    </source>
</reference>
<proteinExistence type="predicted"/>
<feature type="non-terminal residue" evidence="2">
    <location>
        <position position="1"/>
    </location>
</feature>